<evidence type="ECO:0000256" key="2">
    <source>
        <dbReference type="ARBA" id="ARBA00022771"/>
    </source>
</evidence>
<gene>
    <name evidence="5" type="ORF">G2W53_015754</name>
</gene>
<evidence type="ECO:0000313" key="5">
    <source>
        <dbReference type="EMBL" id="KAF7833421.1"/>
    </source>
</evidence>
<keyword evidence="3" id="KW-0862">Zinc</keyword>
<evidence type="ECO:0000256" key="3">
    <source>
        <dbReference type="ARBA" id="ARBA00022833"/>
    </source>
</evidence>
<dbReference type="Proteomes" id="UP000634136">
    <property type="component" value="Unassembled WGS sequence"/>
</dbReference>
<dbReference type="PANTHER" id="PTHR46632">
    <property type="entry name" value="E3 UBIQUITIN-PROTEIN LIGASE SINA-LIKE 4"/>
    <property type="match status" value="1"/>
</dbReference>
<keyword evidence="2" id="KW-0863">Zinc-finger</keyword>
<dbReference type="AlphaFoldDB" id="A0A834WVS8"/>
<dbReference type="GO" id="GO:0008270">
    <property type="term" value="F:zinc ion binding"/>
    <property type="evidence" value="ECO:0007669"/>
    <property type="project" value="UniProtKB-KW"/>
</dbReference>
<reference evidence="5" key="1">
    <citation type="submission" date="2020-09" db="EMBL/GenBank/DDBJ databases">
        <title>Genome-Enabled Discovery of Anthraquinone Biosynthesis in Senna tora.</title>
        <authorList>
            <person name="Kang S.-H."/>
            <person name="Pandey R.P."/>
            <person name="Lee C.-M."/>
            <person name="Sim J.-S."/>
            <person name="Jeong J.-T."/>
            <person name="Choi B.-S."/>
            <person name="Jung M."/>
            <person name="Ginzburg D."/>
            <person name="Zhao K."/>
            <person name="Won S.Y."/>
            <person name="Oh T.-J."/>
            <person name="Yu Y."/>
            <person name="Kim N.-H."/>
            <person name="Lee O.R."/>
            <person name="Lee T.-H."/>
            <person name="Bashyal P."/>
            <person name="Kim T.-S."/>
            <person name="Lee W.-H."/>
            <person name="Kawkins C."/>
            <person name="Kim C.-K."/>
            <person name="Kim J.S."/>
            <person name="Ahn B.O."/>
            <person name="Rhee S.Y."/>
            <person name="Sohng J.K."/>
        </authorList>
    </citation>
    <scope>NUCLEOTIDE SEQUENCE</scope>
    <source>
        <tissue evidence="5">Leaf</tissue>
    </source>
</reference>
<dbReference type="InterPro" id="IPR044286">
    <property type="entry name" value="SINL_plant"/>
</dbReference>
<evidence type="ECO:0000256" key="1">
    <source>
        <dbReference type="ARBA" id="ARBA00022723"/>
    </source>
</evidence>
<dbReference type="OrthoDB" id="4788989at2759"/>
<evidence type="ECO:0000259" key="4">
    <source>
        <dbReference type="Pfam" id="PF21362"/>
    </source>
</evidence>
<dbReference type="CDD" id="cd16571">
    <property type="entry name" value="RING-HC_SIAHs"/>
    <property type="match status" value="1"/>
</dbReference>
<keyword evidence="6" id="KW-1185">Reference proteome</keyword>
<dbReference type="PANTHER" id="PTHR46632:SF16">
    <property type="entry name" value="E3 UBIQUITIN-PROTEIN LIGASE SINA-LIKE 10"/>
    <property type="match status" value="1"/>
</dbReference>
<dbReference type="Pfam" id="PF21362">
    <property type="entry name" value="Sina_RING"/>
    <property type="match status" value="1"/>
</dbReference>
<dbReference type="SUPFAM" id="SSF57850">
    <property type="entry name" value="RING/U-box"/>
    <property type="match status" value="1"/>
</dbReference>
<organism evidence="5 6">
    <name type="scientific">Senna tora</name>
    <dbReference type="NCBI Taxonomy" id="362788"/>
    <lineage>
        <taxon>Eukaryota</taxon>
        <taxon>Viridiplantae</taxon>
        <taxon>Streptophyta</taxon>
        <taxon>Embryophyta</taxon>
        <taxon>Tracheophyta</taxon>
        <taxon>Spermatophyta</taxon>
        <taxon>Magnoliopsida</taxon>
        <taxon>eudicotyledons</taxon>
        <taxon>Gunneridae</taxon>
        <taxon>Pentapetalae</taxon>
        <taxon>rosids</taxon>
        <taxon>fabids</taxon>
        <taxon>Fabales</taxon>
        <taxon>Fabaceae</taxon>
        <taxon>Caesalpinioideae</taxon>
        <taxon>Cassia clade</taxon>
        <taxon>Senna</taxon>
    </lineage>
</organism>
<evidence type="ECO:0000313" key="6">
    <source>
        <dbReference type="Proteomes" id="UP000634136"/>
    </source>
</evidence>
<keyword evidence="1" id="KW-0479">Metal-binding</keyword>
<sequence length="225" mass="25788">MSKLAELLRKRKITEEDSDTDNEEDSDTNDCLCLICSDSDPKPNLLDCPICFEPLKAPIFKCLNGHIACSSCLTKLKKKNMPHVFQSHCDQHKDLIFRFCYNKQFRVTLTVEKNEAFMLQSGRGGVVFVLNHIVDDRGCDVVYVVCLGSNSMKERFKISMNLDLVKNPRKKVNFSFNDSLVEIKQRNTLAENFEDVDVMYNPFPSFFFNSDGVVTLKIKISKYEG</sequence>
<accession>A0A834WVS8</accession>
<proteinExistence type="predicted"/>
<protein>
    <submittedName>
        <fullName evidence="5">TRAF-like protein</fullName>
    </submittedName>
</protein>
<feature type="domain" description="E3 ubiquitin-protein ligase Sina-like RING finger" evidence="4">
    <location>
        <begin position="48"/>
        <end position="78"/>
    </location>
</feature>
<name>A0A834WVS8_9FABA</name>
<dbReference type="InterPro" id="IPR049548">
    <property type="entry name" value="Sina-like_RING"/>
</dbReference>
<dbReference type="EMBL" id="JAAIUW010000005">
    <property type="protein sequence ID" value="KAF7833421.1"/>
    <property type="molecule type" value="Genomic_DNA"/>
</dbReference>
<comment type="caution">
    <text evidence="5">The sequence shown here is derived from an EMBL/GenBank/DDBJ whole genome shotgun (WGS) entry which is preliminary data.</text>
</comment>